<keyword evidence="1" id="KW-0472">Membrane</keyword>
<evidence type="ECO:0000256" key="1">
    <source>
        <dbReference type="SAM" id="Phobius"/>
    </source>
</evidence>
<dbReference type="InterPro" id="IPR008302">
    <property type="entry name" value="NamZ"/>
</dbReference>
<dbReference type="InterPro" id="IPR048502">
    <property type="entry name" value="NamZ_N"/>
</dbReference>
<keyword evidence="1" id="KW-0812">Transmembrane</keyword>
<keyword evidence="1" id="KW-1133">Transmembrane helix</keyword>
<dbReference type="GO" id="GO:0033922">
    <property type="term" value="F:peptidoglycan beta-N-acetylmuramidase activity"/>
    <property type="evidence" value="ECO:0007669"/>
    <property type="project" value="InterPro"/>
</dbReference>
<evidence type="ECO:0000259" key="2">
    <source>
        <dbReference type="Pfam" id="PF07075"/>
    </source>
</evidence>
<accession>A0A0E9LXX2</accession>
<sequence length="405" mass="45512">MTDDKTKPDTVMTYTKLLPVKWMLVLLFFLPVYVAGHEIEDPCGLELGAEQSASWFPMLEGKKVGLLVNHTSVVKGVHLLDTMLALGVDVQRIFVPEHGFRGTADAGELIKDGVDVPSGLPIVSLYGASKKPDQDQMKGLEVVVFDIQDVGVRFYTYISSMHYMMEACAENDVPMVVFDRPNPNGDYVDGPVLKAGFTSFVGMHPIPVVHGLTVGELALMINGERWLKNGTTCELIVLEMNNYRHDLAYSLPVNPSPNLPNDLSIRLYPSLCFFEGTEVSVGRGTEFPFQVIGYPDPAYGDFSFTPAPGPGARHPLQSGQRCYGLDLRNEEAAHRFTLRYFLEFYERSGRSDDFISRRRFFNLLAGTDRLAQQIEAGWSEAAIRADWQEDLKNYRRMRECYLLYP</sequence>
<dbReference type="Proteomes" id="UP000032900">
    <property type="component" value="Unassembled WGS sequence"/>
</dbReference>
<evidence type="ECO:0000313" key="5">
    <source>
        <dbReference type="Proteomes" id="UP000032900"/>
    </source>
</evidence>
<proteinExistence type="predicted"/>
<evidence type="ECO:0000259" key="3">
    <source>
        <dbReference type="Pfam" id="PF20732"/>
    </source>
</evidence>
<dbReference type="PANTHER" id="PTHR42915">
    <property type="entry name" value="HYPOTHETICAL 460 KDA PROTEIN IN FEUA-SIGW INTERGENIC REGION [PRECURSOR]"/>
    <property type="match status" value="1"/>
</dbReference>
<evidence type="ECO:0000313" key="4">
    <source>
        <dbReference type="EMBL" id="GAO30153.1"/>
    </source>
</evidence>
<dbReference type="PANTHER" id="PTHR42915:SF1">
    <property type="entry name" value="PEPTIDOGLYCAN BETA-N-ACETYLMURAMIDASE NAMZ"/>
    <property type="match status" value="1"/>
</dbReference>
<comment type="caution">
    <text evidence="4">The sequence shown here is derived from an EMBL/GenBank/DDBJ whole genome shotgun (WGS) entry which is preliminary data.</text>
</comment>
<keyword evidence="5" id="KW-1185">Reference proteome</keyword>
<organism evidence="4 5">
    <name type="scientific">Geofilum rubicundum JCM 15548</name>
    <dbReference type="NCBI Taxonomy" id="1236989"/>
    <lineage>
        <taxon>Bacteria</taxon>
        <taxon>Pseudomonadati</taxon>
        <taxon>Bacteroidota</taxon>
        <taxon>Bacteroidia</taxon>
        <taxon>Marinilabiliales</taxon>
        <taxon>Marinilabiliaceae</taxon>
        <taxon>Geofilum</taxon>
    </lineage>
</organism>
<dbReference type="Pfam" id="PF20732">
    <property type="entry name" value="NamZ_C"/>
    <property type="match status" value="1"/>
</dbReference>
<dbReference type="Gene3D" id="3.90.1150.140">
    <property type="match status" value="1"/>
</dbReference>
<reference evidence="4 5" key="1">
    <citation type="journal article" date="2015" name="Microbes Environ.">
        <title>Distribution and evolution of nitrogen fixation genes in the phylum bacteroidetes.</title>
        <authorList>
            <person name="Inoue J."/>
            <person name="Oshima K."/>
            <person name="Suda W."/>
            <person name="Sakamoto M."/>
            <person name="Iino T."/>
            <person name="Noda S."/>
            <person name="Hongoh Y."/>
            <person name="Hattori M."/>
            <person name="Ohkuma M."/>
        </authorList>
    </citation>
    <scope>NUCLEOTIDE SEQUENCE [LARGE SCALE GENOMIC DNA]</scope>
    <source>
        <strain evidence="4">JCM 15548</strain>
    </source>
</reference>
<protein>
    <submittedName>
        <fullName evidence="4">YzbB protein</fullName>
    </submittedName>
</protein>
<dbReference type="STRING" id="1236989.JCM15548_12406"/>
<dbReference type="AlphaFoldDB" id="A0A0E9LXX2"/>
<dbReference type="Gene3D" id="3.40.50.12170">
    <property type="entry name" value="Uncharacterised protein PF07075, DUF1343"/>
    <property type="match status" value="1"/>
</dbReference>
<feature type="domain" description="Peptidoglycan beta-N-acetylmuramidase NamZ C-terminal" evidence="3">
    <location>
        <begin position="267"/>
        <end position="404"/>
    </location>
</feature>
<dbReference type="EMBL" id="BAZW01000018">
    <property type="protein sequence ID" value="GAO30153.1"/>
    <property type="molecule type" value="Genomic_DNA"/>
</dbReference>
<gene>
    <name evidence="4" type="ORF">JCM15548_12406</name>
</gene>
<dbReference type="Pfam" id="PF07075">
    <property type="entry name" value="NamZ_N"/>
    <property type="match status" value="1"/>
</dbReference>
<feature type="transmembrane region" description="Helical" evidence="1">
    <location>
        <begin position="20"/>
        <end position="36"/>
    </location>
</feature>
<name>A0A0E9LXX2_9BACT</name>
<dbReference type="InterPro" id="IPR048503">
    <property type="entry name" value="NamZ_C"/>
</dbReference>
<dbReference type="PIRSF" id="PIRSF016719">
    <property type="entry name" value="UCP016719"/>
    <property type="match status" value="1"/>
</dbReference>
<feature type="domain" description="Peptidoglycan beta-N-acetylmuramidase NamZ N-terminal" evidence="2">
    <location>
        <begin position="64"/>
        <end position="261"/>
    </location>
</feature>